<dbReference type="EMBL" id="QEEZ01000002">
    <property type="protein sequence ID" value="PWC02549.1"/>
    <property type="molecule type" value="Genomic_DNA"/>
</dbReference>
<dbReference type="GO" id="GO:0071713">
    <property type="term" value="F:para-aminobenzoyl-glutamate hydrolase activity"/>
    <property type="evidence" value="ECO:0007669"/>
    <property type="project" value="TreeGrafter"/>
</dbReference>
<organism evidence="2 3">
    <name type="scientific">Corynebacterium yudongzhengii</name>
    <dbReference type="NCBI Taxonomy" id="2080740"/>
    <lineage>
        <taxon>Bacteria</taxon>
        <taxon>Bacillati</taxon>
        <taxon>Actinomycetota</taxon>
        <taxon>Actinomycetes</taxon>
        <taxon>Mycobacteriales</taxon>
        <taxon>Corynebacteriaceae</taxon>
        <taxon>Corynebacterium</taxon>
    </lineage>
</organism>
<dbReference type="GO" id="GO:0016805">
    <property type="term" value="F:dipeptidase activity"/>
    <property type="evidence" value="ECO:0007669"/>
    <property type="project" value="TreeGrafter"/>
</dbReference>
<evidence type="ECO:0000313" key="3">
    <source>
        <dbReference type="Proteomes" id="UP000244989"/>
    </source>
</evidence>
<dbReference type="SUPFAM" id="SSF53187">
    <property type="entry name" value="Zn-dependent exopeptidases"/>
    <property type="match status" value="1"/>
</dbReference>
<dbReference type="InterPro" id="IPR036264">
    <property type="entry name" value="Bact_exopeptidase_dim_dom"/>
</dbReference>
<feature type="domain" description="Peptidase M20 dimerisation" evidence="1">
    <location>
        <begin position="215"/>
        <end position="302"/>
    </location>
</feature>
<dbReference type="CDD" id="cd05672">
    <property type="entry name" value="M20_ACY1L2-like"/>
    <property type="match status" value="1"/>
</dbReference>
<dbReference type="Pfam" id="PF07687">
    <property type="entry name" value="M20_dimer"/>
    <property type="match status" value="1"/>
</dbReference>
<dbReference type="GO" id="GO:0005737">
    <property type="term" value="C:cytoplasm"/>
    <property type="evidence" value="ECO:0007669"/>
    <property type="project" value="TreeGrafter"/>
</dbReference>
<dbReference type="PANTHER" id="PTHR30575:SF3">
    <property type="entry name" value="PEPTIDASE M20 DIMERISATION DOMAIN-CONTAINING PROTEIN"/>
    <property type="match status" value="1"/>
</dbReference>
<dbReference type="SUPFAM" id="SSF55031">
    <property type="entry name" value="Bacterial exopeptidase dimerisation domain"/>
    <property type="match status" value="1"/>
</dbReference>
<name>A0A2U1T985_9CORY</name>
<protein>
    <submittedName>
        <fullName evidence="2">M20 family peptidase</fullName>
    </submittedName>
</protein>
<dbReference type="InterPro" id="IPR002933">
    <property type="entry name" value="Peptidase_M20"/>
</dbReference>
<evidence type="ECO:0000259" key="1">
    <source>
        <dbReference type="Pfam" id="PF07687"/>
    </source>
</evidence>
<dbReference type="RefSeq" id="WP_108431660.1">
    <property type="nucleotide sequence ID" value="NZ_CP026947.1"/>
</dbReference>
<dbReference type="Pfam" id="PF01546">
    <property type="entry name" value="Peptidase_M20"/>
    <property type="match status" value="1"/>
</dbReference>
<accession>A0A2U1T985</accession>
<dbReference type="NCBIfam" id="TIGR01891">
    <property type="entry name" value="amidohydrolases"/>
    <property type="match status" value="1"/>
</dbReference>
<keyword evidence="3" id="KW-1185">Reference proteome</keyword>
<dbReference type="InterPro" id="IPR011650">
    <property type="entry name" value="Peptidase_M20_dimer"/>
</dbReference>
<proteinExistence type="predicted"/>
<sequence length="494" mass="53381">MCENPQPSTAYLDYARAQVAEKVRASEANARHTPEREDYPGQHTAWEAVADKVTKLSEELTELADDLHTHPELAFEEFRSRDQIAKLVRRHGHEVTIGFHGVDTALRAEWQAPGFDPQRHPTIAVMSEYDALPGIGHACGHNLIAAAGVGAFLSSISTLDTGRVVLLGTPAEEGHSGKEYMIRGGMLEGVDAAVMMHPFSYDISEHVWVGRRVIKARFRGIAAHASSQPFMGRNALDAANLAYHGIGVLRQQMPPSDRMHAIISDGGQRPSVIPDAAEITLYLRSSLTEALKDLSSRIDDIFHGAALMAGVSVEVDWDVHPATLPIRNNHAMASRWSRTQARRGRTALPAGVVPETLAASTDFGNVSYLVPGIHPMVKIAPGSVALHTEAFETCARGEQARSAVVDSAIGLGQVIVDLIRDPELLAQAQQEFAAAGGALSVQNTFSYCRASTIGVWSSMARRTMPRCSTPRRTMISTSVPSFSCSPFAAVLICS</sequence>
<evidence type="ECO:0000313" key="2">
    <source>
        <dbReference type="EMBL" id="PWC02549.1"/>
    </source>
</evidence>
<dbReference type="InterPro" id="IPR017439">
    <property type="entry name" value="Amidohydrolase"/>
</dbReference>
<dbReference type="Gene3D" id="3.30.70.360">
    <property type="match status" value="1"/>
</dbReference>
<dbReference type="OrthoDB" id="9781032at2"/>
<gene>
    <name evidence="2" type="ORF">DF222_00970</name>
</gene>
<dbReference type="GO" id="GO:0046657">
    <property type="term" value="P:folic acid catabolic process"/>
    <property type="evidence" value="ECO:0007669"/>
    <property type="project" value="TreeGrafter"/>
</dbReference>
<reference evidence="3" key="1">
    <citation type="submission" date="2018-04" db="EMBL/GenBank/DDBJ databases">
        <authorList>
            <person name="Liu S."/>
            <person name="Wang Z."/>
            <person name="Li J."/>
        </authorList>
    </citation>
    <scope>NUCLEOTIDE SEQUENCE [LARGE SCALE GENOMIC DNA]</scope>
    <source>
        <strain evidence="3">2189</strain>
    </source>
</reference>
<dbReference type="Proteomes" id="UP000244989">
    <property type="component" value="Unassembled WGS sequence"/>
</dbReference>
<dbReference type="KEGG" id="cyz:C3B44_06500"/>
<dbReference type="PANTHER" id="PTHR30575">
    <property type="entry name" value="PEPTIDASE M20"/>
    <property type="match status" value="1"/>
</dbReference>
<dbReference type="FunFam" id="3.30.70.360:FF:000004">
    <property type="entry name" value="Peptidase M20 domain-containing protein 2"/>
    <property type="match status" value="1"/>
</dbReference>
<comment type="caution">
    <text evidence="2">The sequence shown here is derived from an EMBL/GenBank/DDBJ whole genome shotgun (WGS) entry which is preliminary data.</text>
</comment>
<dbReference type="AlphaFoldDB" id="A0A2U1T985"/>
<dbReference type="InterPro" id="IPR052030">
    <property type="entry name" value="Peptidase_M20/M20A_hydrolases"/>
</dbReference>
<dbReference type="Gene3D" id="3.40.630.10">
    <property type="entry name" value="Zn peptidases"/>
    <property type="match status" value="1"/>
</dbReference>